<reference evidence="3 4" key="1">
    <citation type="journal article" date="2016" name="Genome Biol. Evol.">
        <title>Divergent and convergent evolution of fungal pathogenicity.</title>
        <authorList>
            <person name="Shang Y."/>
            <person name="Xiao G."/>
            <person name="Zheng P."/>
            <person name="Cen K."/>
            <person name="Zhan S."/>
            <person name="Wang C."/>
        </authorList>
    </citation>
    <scope>NUCLEOTIDE SEQUENCE [LARGE SCALE GENOMIC DNA]</scope>
    <source>
        <strain evidence="3 4">ARSEF 2679</strain>
    </source>
</reference>
<dbReference type="STRING" id="1081104.A0A162JN06"/>
<comment type="caution">
    <text evidence="3">The sequence shown here is derived from an EMBL/GenBank/DDBJ whole genome shotgun (WGS) entry which is preliminary data.</text>
</comment>
<dbReference type="AlphaFoldDB" id="A0A162JN06"/>
<feature type="transmembrane region" description="Helical" evidence="2">
    <location>
        <begin position="113"/>
        <end position="137"/>
    </location>
</feature>
<dbReference type="Proteomes" id="UP000076744">
    <property type="component" value="Unassembled WGS sequence"/>
</dbReference>
<keyword evidence="2" id="KW-1133">Transmembrane helix</keyword>
<dbReference type="RefSeq" id="XP_018707163.1">
    <property type="nucleotide sequence ID" value="XM_018845440.1"/>
</dbReference>
<name>A0A162JN06_CORFA</name>
<gene>
    <name evidence="3" type="ORF">ISF_01833</name>
</gene>
<keyword evidence="2" id="KW-0472">Membrane</keyword>
<feature type="compositionally biased region" description="Low complexity" evidence="1">
    <location>
        <begin position="80"/>
        <end position="101"/>
    </location>
</feature>
<feature type="region of interest" description="Disordered" evidence="1">
    <location>
        <begin position="147"/>
        <end position="192"/>
    </location>
</feature>
<evidence type="ECO:0000256" key="1">
    <source>
        <dbReference type="SAM" id="MobiDB-lite"/>
    </source>
</evidence>
<organism evidence="3 4">
    <name type="scientific">Cordyceps fumosorosea (strain ARSEF 2679)</name>
    <name type="common">Isaria fumosorosea</name>
    <dbReference type="NCBI Taxonomy" id="1081104"/>
    <lineage>
        <taxon>Eukaryota</taxon>
        <taxon>Fungi</taxon>
        <taxon>Dikarya</taxon>
        <taxon>Ascomycota</taxon>
        <taxon>Pezizomycotina</taxon>
        <taxon>Sordariomycetes</taxon>
        <taxon>Hypocreomycetidae</taxon>
        <taxon>Hypocreales</taxon>
        <taxon>Cordycipitaceae</taxon>
        <taxon>Cordyceps</taxon>
    </lineage>
</organism>
<feature type="region of interest" description="Disordered" evidence="1">
    <location>
        <begin position="80"/>
        <end position="104"/>
    </location>
</feature>
<feature type="compositionally biased region" description="Low complexity" evidence="1">
    <location>
        <begin position="149"/>
        <end position="169"/>
    </location>
</feature>
<evidence type="ECO:0000313" key="3">
    <source>
        <dbReference type="EMBL" id="OAA71282.1"/>
    </source>
</evidence>
<accession>A0A162JN06</accession>
<evidence type="ECO:0000313" key="4">
    <source>
        <dbReference type="Proteomes" id="UP000076744"/>
    </source>
</evidence>
<dbReference type="GeneID" id="30018125"/>
<keyword evidence="2" id="KW-0812">Transmembrane</keyword>
<protein>
    <submittedName>
        <fullName evidence="3">Uncharacterized protein</fullName>
    </submittedName>
</protein>
<dbReference type="OrthoDB" id="10543734at2759"/>
<sequence length="192" mass="19759">MLPLELECADQASDLWHFGETLPADSWCCDRTHFGVAVFNSQGTFLAAACAPSDRPLAPVTAGYFQAKATRPSWGCTGALATNLPTPTATGSPSPTASTSTQQRASTLGKGGVAGIVVGCVAGVVLVGVASWFVLLFRRTRRGAERMVGGAAQGQDAADGPGRGDATPGSYRRPLVELGTTPQQVPAHEMGT</sequence>
<dbReference type="EMBL" id="AZHB01000003">
    <property type="protein sequence ID" value="OAA71282.1"/>
    <property type="molecule type" value="Genomic_DNA"/>
</dbReference>
<proteinExistence type="predicted"/>
<evidence type="ECO:0000256" key="2">
    <source>
        <dbReference type="SAM" id="Phobius"/>
    </source>
</evidence>
<keyword evidence="4" id="KW-1185">Reference proteome</keyword>